<comment type="similarity">
    <text evidence="1 3">Belongs to the short-chain dehydrogenases/reductases (SDR) family.</text>
</comment>
<accession>A0ABW4VMR7</accession>
<dbReference type="InterPro" id="IPR002347">
    <property type="entry name" value="SDR_fam"/>
</dbReference>
<dbReference type="CDD" id="cd05233">
    <property type="entry name" value="SDR_c"/>
    <property type="match status" value="1"/>
</dbReference>
<dbReference type="Gene3D" id="3.40.50.720">
    <property type="entry name" value="NAD(P)-binding Rossmann-like Domain"/>
    <property type="match status" value="1"/>
</dbReference>
<dbReference type="Pfam" id="PF00106">
    <property type="entry name" value="adh_short"/>
    <property type="match status" value="1"/>
</dbReference>
<dbReference type="EC" id="1.1.1.-" evidence="4"/>
<comment type="caution">
    <text evidence="4">The sequence shown here is derived from an EMBL/GenBank/DDBJ whole genome shotgun (WGS) entry which is preliminary data.</text>
</comment>
<evidence type="ECO:0000256" key="2">
    <source>
        <dbReference type="ARBA" id="ARBA00023002"/>
    </source>
</evidence>
<evidence type="ECO:0000256" key="1">
    <source>
        <dbReference type="ARBA" id="ARBA00006484"/>
    </source>
</evidence>
<dbReference type="SUPFAM" id="SSF51735">
    <property type="entry name" value="NAD(P)-binding Rossmann-fold domains"/>
    <property type="match status" value="1"/>
</dbReference>
<organism evidence="4 5">
    <name type="scientific">Belliella marina</name>
    <dbReference type="NCBI Taxonomy" id="1644146"/>
    <lineage>
        <taxon>Bacteria</taxon>
        <taxon>Pseudomonadati</taxon>
        <taxon>Bacteroidota</taxon>
        <taxon>Cytophagia</taxon>
        <taxon>Cytophagales</taxon>
        <taxon>Cyclobacteriaceae</taxon>
        <taxon>Belliella</taxon>
    </lineage>
</organism>
<dbReference type="PRINTS" id="PR00080">
    <property type="entry name" value="SDRFAMILY"/>
</dbReference>
<keyword evidence="2 4" id="KW-0560">Oxidoreductase</keyword>
<evidence type="ECO:0000313" key="5">
    <source>
        <dbReference type="Proteomes" id="UP001597361"/>
    </source>
</evidence>
<dbReference type="RefSeq" id="WP_376885247.1">
    <property type="nucleotide sequence ID" value="NZ_JBHUHR010000022.1"/>
</dbReference>
<name>A0ABW4VMR7_9BACT</name>
<dbReference type="PANTHER" id="PTHR42760">
    <property type="entry name" value="SHORT-CHAIN DEHYDROGENASES/REDUCTASES FAMILY MEMBER"/>
    <property type="match status" value="1"/>
</dbReference>
<evidence type="ECO:0000313" key="4">
    <source>
        <dbReference type="EMBL" id="MFD2034782.1"/>
    </source>
</evidence>
<dbReference type="EMBL" id="JBHUHR010000022">
    <property type="protein sequence ID" value="MFD2034782.1"/>
    <property type="molecule type" value="Genomic_DNA"/>
</dbReference>
<evidence type="ECO:0000256" key="3">
    <source>
        <dbReference type="RuleBase" id="RU000363"/>
    </source>
</evidence>
<keyword evidence="5" id="KW-1185">Reference proteome</keyword>
<dbReference type="GO" id="GO:0016491">
    <property type="term" value="F:oxidoreductase activity"/>
    <property type="evidence" value="ECO:0007669"/>
    <property type="project" value="UniProtKB-KW"/>
</dbReference>
<dbReference type="InterPro" id="IPR036291">
    <property type="entry name" value="NAD(P)-bd_dom_sf"/>
</dbReference>
<dbReference type="InterPro" id="IPR020904">
    <property type="entry name" value="Sc_DH/Rdtase_CS"/>
</dbReference>
<dbReference type="NCBIfam" id="NF005559">
    <property type="entry name" value="PRK07231.1"/>
    <property type="match status" value="1"/>
</dbReference>
<gene>
    <name evidence="4" type="ORF">ACFSKL_08280</name>
</gene>
<reference evidence="5" key="1">
    <citation type="journal article" date="2019" name="Int. J. Syst. Evol. Microbiol.">
        <title>The Global Catalogue of Microorganisms (GCM) 10K type strain sequencing project: providing services to taxonomists for standard genome sequencing and annotation.</title>
        <authorList>
            <consortium name="The Broad Institute Genomics Platform"/>
            <consortium name="The Broad Institute Genome Sequencing Center for Infectious Disease"/>
            <person name="Wu L."/>
            <person name="Ma J."/>
        </authorList>
    </citation>
    <scope>NUCLEOTIDE SEQUENCE [LARGE SCALE GENOMIC DNA]</scope>
    <source>
        <strain evidence="5">CGMCC 1.15180</strain>
    </source>
</reference>
<dbReference type="PRINTS" id="PR00081">
    <property type="entry name" value="GDHRDH"/>
</dbReference>
<sequence length="249" mass="26494">MNQQSQKVAIVTGGGSGLGLATSQKFVNEGIKTIIIGRDPKKLENAKKELGELAFPISFDLSNLAKIPELIDGIKKEFGKIDILVNNAGINMKKNFLEVSDEDFFHVINTNVFSVFAISREVSKVMVEQGNGSIIMISSMAAKYGIPKVIAYTAAKTAIEGMTKAMAVELSPLGIRVNCVAPGFIFTAMSSKALDADPERKNKVLGRTPMGKLGIPADVAEAVYYFATSSSDYVTGTSLAVDGGNSIGF</sequence>
<dbReference type="PANTHER" id="PTHR42760:SF115">
    <property type="entry name" value="3-OXOACYL-[ACYL-CARRIER-PROTEIN] REDUCTASE FABG"/>
    <property type="match status" value="1"/>
</dbReference>
<proteinExistence type="inferred from homology"/>
<protein>
    <submittedName>
        <fullName evidence="4">SDR family NAD(P)-dependent oxidoreductase</fullName>
        <ecNumber evidence="4">1.1.1.-</ecNumber>
    </submittedName>
</protein>
<dbReference type="PROSITE" id="PS00061">
    <property type="entry name" value="ADH_SHORT"/>
    <property type="match status" value="1"/>
</dbReference>
<dbReference type="Proteomes" id="UP001597361">
    <property type="component" value="Unassembled WGS sequence"/>
</dbReference>